<dbReference type="Proteomes" id="UP001056708">
    <property type="component" value="Plasmid unnamed"/>
</dbReference>
<keyword evidence="1" id="KW-0614">Plasmid</keyword>
<evidence type="ECO:0000313" key="1">
    <source>
        <dbReference type="EMBL" id="USR93258.1"/>
    </source>
</evidence>
<dbReference type="EMBL" id="CP098612">
    <property type="protein sequence ID" value="USR93258.1"/>
    <property type="molecule type" value="Genomic_DNA"/>
</dbReference>
<dbReference type="RefSeq" id="WP_252665436.1">
    <property type="nucleotide sequence ID" value="NZ_CP098612.1"/>
</dbReference>
<geneLocation type="plasmid" evidence="1 2">
    <name>unnamed</name>
</geneLocation>
<sequence length="148" mass="17398">MNNQVIQLYYHRKGYDIGKDNRFQPEHMKLTRCDDSVHPFTEEMSEMLQTLTHEFLRDFARSISTDELTAEPVLLEYSSRGVREQFVKPATEALIQQWCIQNQELVQELLVRASLRRYRISDSRNAAWGRRFVAGVNGFIEEAVEHYG</sequence>
<reference evidence="1" key="1">
    <citation type="submission" date="2022-06" db="EMBL/GenBank/DDBJ databases">
        <title>Genome sequence of Phormidium yuhuli AB48 isolated from an industrial photobioreactor environment.</title>
        <authorList>
            <person name="Qiu Y."/>
            <person name="Noonan A.J.C."/>
            <person name="Dofher K."/>
            <person name="Koch M."/>
            <person name="Kieft B."/>
            <person name="Lin X."/>
            <person name="Ziels R.M."/>
            <person name="Hallam S.J."/>
        </authorList>
    </citation>
    <scope>NUCLEOTIDE SEQUENCE</scope>
    <source>
        <strain evidence="1">AB48</strain>
        <plasmid evidence="1">unnamed</plasmid>
    </source>
</reference>
<accession>A0ABY5AYW4</accession>
<protein>
    <submittedName>
        <fullName evidence="1">Uncharacterized protein</fullName>
    </submittedName>
</protein>
<keyword evidence="2" id="KW-1185">Reference proteome</keyword>
<name>A0ABY5AYW4_9CYAN</name>
<gene>
    <name evidence="1" type="ORF">NEA10_20660</name>
</gene>
<proteinExistence type="predicted"/>
<organism evidence="1 2">
    <name type="scientific">Phormidium yuhuli AB48</name>
    <dbReference type="NCBI Taxonomy" id="2940671"/>
    <lineage>
        <taxon>Bacteria</taxon>
        <taxon>Bacillati</taxon>
        <taxon>Cyanobacteriota</taxon>
        <taxon>Cyanophyceae</taxon>
        <taxon>Oscillatoriophycideae</taxon>
        <taxon>Oscillatoriales</taxon>
        <taxon>Oscillatoriaceae</taxon>
        <taxon>Phormidium</taxon>
        <taxon>Phormidium yuhuli</taxon>
    </lineage>
</organism>
<evidence type="ECO:0000313" key="2">
    <source>
        <dbReference type="Proteomes" id="UP001056708"/>
    </source>
</evidence>